<evidence type="ECO:0000256" key="3">
    <source>
        <dbReference type="ARBA" id="ARBA00012925"/>
    </source>
</evidence>
<dbReference type="Proteomes" id="UP001500880">
    <property type="component" value="Unassembled WGS sequence"/>
</dbReference>
<proteinExistence type="inferred from homology"/>
<evidence type="ECO:0000313" key="7">
    <source>
        <dbReference type="EMBL" id="GAA0490282.1"/>
    </source>
</evidence>
<dbReference type="InterPro" id="IPR036874">
    <property type="entry name" value="Carbonic_anhydrase_sf"/>
</dbReference>
<evidence type="ECO:0000256" key="4">
    <source>
        <dbReference type="ARBA" id="ARBA00022723"/>
    </source>
</evidence>
<comment type="similarity">
    <text evidence="2">Belongs to the beta-class carbonic anhydrase family.</text>
</comment>
<comment type="catalytic activity">
    <reaction evidence="6">
        <text>hydrogencarbonate + H(+) = CO2 + H2O</text>
        <dbReference type="Rhea" id="RHEA:10748"/>
        <dbReference type="ChEBI" id="CHEBI:15377"/>
        <dbReference type="ChEBI" id="CHEBI:15378"/>
        <dbReference type="ChEBI" id="CHEBI:16526"/>
        <dbReference type="ChEBI" id="CHEBI:17544"/>
        <dbReference type="EC" id="4.2.1.1"/>
    </reaction>
</comment>
<dbReference type="SMART" id="SM00947">
    <property type="entry name" value="Pro_CA"/>
    <property type="match status" value="1"/>
</dbReference>
<dbReference type="PANTHER" id="PTHR43175">
    <property type="entry name" value="CARBONIC ANHYDRASE"/>
    <property type="match status" value="1"/>
</dbReference>
<dbReference type="CDD" id="cd03379">
    <property type="entry name" value="beta_CA_cladeD"/>
    <property type="match status" value="1"/>
</dbReference>
<dbReference type="RefSeq" id="WP_343839451.1">
    <property type="nucleotide sequence ID" value="NZ_BAAADO010000003.1"/>
</dbReference>
<comment type="caution">
    <text evidence="7">The sequence shown here is derived from an EMBL/GenBank/DDBJ whole genome shotgun (WGS) entry which is preliminary data.</text>
</comment>
<keyword evidence="8" id="KW-1185">Reference proteome</keyword>
<keyword evidence="5" id="KW-0862">Zinc</keyword>
<dbReference type="SUPFAM" id="SSF53056">
    <property type="entry name" value="beta-carbonic anhydrase, cab"/>
    <property type="match status" value="1"/>
</dbReference>
<dbReference type="Pfam" id="PF00484">
    <property type="entry name" value="Pro_CA"/>
    <property type="match status" value="1"/>
</dbReference>
<evidence type="ECO:0000313" key="8">
    <source>
        <dbReference type="Proteomes" id="UP001500880"/>
    </source>
</evidence>
<sequence>MLLDEILEFNNRFVQDKQYEPYETDGLPDKKVVILSCMDTRLVELLPQALNIKNGDVKLVKNAGAMVSSPTDGAVKSILVGIHALNADEVMVIGHHDCGMGKVNPDDLVKKLETRGISREQIEAFENNQNTDAKEFLKGFTNVEDNVKNSVDILNNHPLIPETIPVHGLVIDPHTGKLDLVVNGY</sequence>
<evidence type="ECO:0000256" key="5">
    <source>
        <dbReference type="ARBA" id="ARBA00022833"/>
    </source>
</evidence>
<keyword evidence="4" id="KW-0479">Metal-binding</keyword>
<dbReference type="EC" id="4.2.1.1" evidence="3"/>
<evidence type="ECO:0000256" key="1">
    <source>
        <dbReference type="ARBA" id="ARBA00001947"/>
    </source>
</evidence>
<organism evidence="7 8">
    <name type="scientific">Salinibacillus aidingensis</name>
    <dbReference type="NCBI Taxonomy" id="237684"/>
    <lineage>
        <taxon>Bacteria</taxon>
        <taxon>Bacillati</taxon>
        <taxon>Bacillota</taxon>
        <taxon>Bacilli</taxon>
        <taxon>Bacillales</taxon>
        <taxon>Bacillaceae</taxon>
        <taxon>Salinibacillus</taxon>
    </lineage>
</organism>
<dbReference type="Gene3D" id="3.40.1050.10">
    <property type="entry name" value="Carbonic anhydrase"/>
    <property type="match status" value="1"/>
</dbReference>
<evidence type="ECO:0000256" key="6">
    <source>
        <dbReference type="ARBA" id="ARBA00048348"/>
    </source>
</evidence>
<protein>
    <recommendedName>
        <fullName evidence="3">carbonic anhydrase</fullName>
        <ecNumber evidence="3">4.2.1.1</ecNumber>
    </recommendedName>
</protein>
<dbReference type="PANTHER" id="PTHR43175:SF3">
    <property type="entry name" value="CARBON DISULFIDE HYDROLASE"/>
    <property type="match status" value="1"/>
</dbReference>
<name>A0ABP3KZX9_9BACI</name>
<dbReference type="EMBL" id="BAAADO010000003">
    <property type="protein sequence ID" value="GAA0490282.1"/>
    <property type="molecule type" value="Genomic_DNA"/>
</dbReference>
<dbReference type="InterPro" id="IPR001765">
    <property type="entry name" value="Carbonic_anhydrase"/>
</dbReference>
<accession>A0ABP3KZX9</accession>
<evidence type="ECO:0000256" key="2">
    <source>
        <dbReference type="ARBA" id="ARBA00006217"/>
    </source>
</evidence>
<comment type="cofactor">
    <cofactor evidence="1">
        <name>Zn(2+)</name>
        <dbReference type="ChEBI" id="CHEBI:29105"/>
    </cofactor>
</comment>
<reference evidence="8" key="1">
    <citation type="journal article" date="2019" name="Int. J. Syst. Evol. Microbiol.">
        <title>The Global Catalogue of Microorganisms (GCM) 10K type strain sequencing project: providing services to taxonomists for standard genome sequencing and annotation.</title>
        <authorList>
            <consortium name="The Broad Institute Genomics Platform"/>
            <consortium name="The Broad Institute Genome Sequencing Center for Infectious Disease"/>
            <person name="Wu L."/>
            <person name="Ma J."/>
        </authorList>
    </citation>
    <scope>NUCLEOTIDE SEQUENCE [LARGE SCALE GENOMIC DNA]</scope>
    <source>
        <strain evidence="8">JCM 12389</strain>
    </source>
</reference>
<gene>
    <name evidence="7" type="ORF">GCM10008986_15290</name>
</gene>